<protein>
    <submittedName>
        <fullName evidence="4">MOSC domain-containing protein</fullName>
    </submittedName>
</protein>
<dbReference type="SUPFAM" id="SSF63380">
    <property type="entry name" value="Riboflavin synthase domain-like"/>
    <property type="match status" value="1"/>
</dbReference>
<dbReference type="Pfam" id="PF00175">
    <property type="entry name" value="NAD_binding_1"/>
    <property type="match status" value="1"/>
</dbReference>
<dbReference type="Pfam" id="PF00970">
    <property type="entry name" value="FAD_binding_6"/>
    <property type="match status" value="1"/>
</dbReference>
<organism evidence="4 5">
    <name type="scientific">Dyella kyungheensis</name>
    <dbReference type="NCBI Taxonomy" id="1242174"/>
    <lineage>
        <taxon>Bacteria</taxon>
        <taxon>Pseudomonadati</taxon>
        <taxon>Pseudomonadota</taxon>
        <taxon>Gammaproteobacteria</taxon>
        <taxon>Lysobacterales</taxon>
        <taxon>Rhodanobacteraceae</taxon>
        <taxon>Dyella</taxon>
    </lineage>
</organism>
<name>A0ABS2JLK0_9GAMM</name>
<dbReference type="RefSeq" id="WP_204634375.1">
    <property type="nucleotide sequence ID" value="NZ_JADIKC010000001.1"/>
</dbReference>
<dbReference type="InterPro" id="IPR008333">
    <property type="entry name" value="Cbr1-like_FAD-bd_dom"/>
</dbReference>
<dbReference type="EMBL" id="JADIKC010000001">
    <property type="protein sequence ID" value="MBM7119919.1"/>
    <property type="molecule type" value="Genomic_DNA"/>
</dbReference>
<dbReference type="Gene3D" id="3.10.20.30">
    <property type="match status" value="1"/>
</dbReference>
<reference evidence="4 5" key="1">
    <citation type="submission" date="2020-10" db="EMBL/GenBank/DDBJ databases">
        <title>Phylogeny of dyella-like bacteria.</title>
        <authorList>
            <person name="Fu J."/>
        </authorList>
    </citation>
    <scope>NUCLEOTIDE SEQUENCE [LARGE SCALE GENOMIC DNA]</scope>
    <source>
        <strain evidence="4 5">THG-B117</strain>
    </source>
</reference>
<evidence type="ECO:0000259" key="2">
    <source>
        <dbReference type="PROSITE" id="PS51340"/>
    </source>
</evidence>
<evidence type="ECO:0000259" key="3">
    <source>
        <dbReference type="PROSITE" id="PS51384"/>
    </source>
</evidence>
<dbReference type="PANTHER" id="PTHR30212:SF2">
    <property type="entry name" value="PROTEIN YIIM"/>
    <property type="match status" value="1"/>
</dbReference>
<dbReference type="InterPro" id="IPR052353">
    <property type="entry name" value="Benzoxazolinone_Detox_Enz"/>
</dbReference>
<dbReference type="CDD" id="cd00207">
    <property type="entry name" value="fer2"/>
    <property type="match status" value="1"/>
</dbReference>
<dbReference type="Gene3D" id="2.40.30.10">
    <property type="entry name" value="Translation factors"/>
    <property type="match status" value="1"/>
</dbReference>
<dbReference type="CDD" id="cd06184">
    <property type="entry name" value="flavohem_like_fad_nad_binding"/>
    <property type="match status" value="1"/>
</dbReference>
<feature type="domain" description="2Fe-2S ferredoxin-type" evidence="1">
    <location>
        <begin position="502"/>
        <end position="584"/>
    </location>
</feature>
<evidence type="ECO:0000313" key="4">
    <source>
        <dbReference type="EMBL" id="MBM7119919.1"/>
    </source>
</evidence>
<comment type="caution">
    <text evidence="4">The sequence shown here is derived from an EMBL/GenBank/DDBJ whole genome shotgun (WGS) entry which is preliminary data.</text>
</comment>
<dbReference type="InterPro" id="IPR001433">
    <property type="entry name" value="OxRdtase_FAD/NAD-bd"/>
</dbReference>
<dbReference type="Gene3D" id="2.40.33.20">
    <property type="entry name" value="PK beta-barrel domain-like"/>
    <property type="match status" value="1"/>
</dbReference>
<dbReference type="Proteomes" id="UP001430065">
    <property type="component" value="Unassembled WGS sequence"/>
</dbReference>
<dbReference type="InterPro" id="IPR017938">
    <property type="entry name" value="Riboflavin_synthase-like_b-brl"/>
</dbReference>
<proteinExistence type="predicted"/>
<dbReference type="PROSITE" id="PS51085">
    <property type="entry name" value="2FE2S_FER_2"/>
    <property type="match status" value="1"/>
</dbReference>
<dbReference type="InterPro" id="IPR005302">
    <property type="entry name" value="MoCF_Sase_C"/>
</dbReference>
<dbReference type="InterPro" id="IPR036010">
    <property type="entry name" value="2Fe-2S_ferredoxin-like_sf"/>
</dbReference>
<dbReference type="SUPFAM" id="SSF50800">
    <property type="entry name" value="PK beta-barrel domain-like"/>
    <property type="match status" value="1"/>
</dbReference>
<evidence type="ECO:0000313" key="5">
    <source>
        <dbReference type="Proteomes" id="UP001430065"/>
    </source>
</evidence>
<dbReference type="InterPro" id="IPR001041">
    <property type="entry name" value="2Fe-2S_ferredoxin-type"/>
</dbReference>
<dbReference type="Gene3D" id="3.40.50.80">
    <property type="entry name" value="Nucleotide-binding domain of ferredoxin-NADP reductase (FNR) module"/>
    <property type="match status" value="1"/>
</dbReference>
<dbReference type="PRINTS" id="PR00410">
    <property type="entry name" value="PHEHYDRXLASE"/>
</dbReference>
<dbReference type="PANTHER" id="PTHR30212">
    <property type="entry name" value="PROTEIN YIIM"/>
    <property type="match status" value="1"/>
</dbReference>
<keyword evidence="5" id="KW-1185">Reference proteome</keyword>
<feature type="domain" description="MOSC" evidence="2">
    <location>
        <begin position="29"/>
        <end position="164"/>
    </location>
</feature>
<dbReference type="InterPro" id="IPR017927">
    <property type="entry name" value="FAD-bd_FR_type"/>
</dbReference>
<dbReference type="Pfam" id="PF03475">
    <property type="entry name" value="YiiM_3-alpha"/>
    <property type="match status" value="1"/>
</dbReference>
<feature type="domain" description="FAD-binding FR-type" evidence="3">
    <location>
        <begin position="233"/>
        <end position="337"/>
    </location>
</feature>
<dbReference type="Pfam" id="PF00111">
    <property type="entry name" value="Fer2"/>
    <property type="match status" value="1"/>
</dbReference>
<evidence type="ECO:0000259" key="1">
    <source>
        <dbReference type="PROSITE" id="PS51085"/>
    </source>
</evidence>
<sequence>MGHVVSINVGLPADVAWRGKIVRTAVWKRPVSGRVMARRLNLDGDGQGDLEGHGGVHRAVMVYQLASYRYWEQVLSRSLSEYGMFGENLTIDGLPDDEVCIGDRYRIGGALFEVSQPRVTCYRVGIRMDEPRMPALLVSHRRPGFYFRVLEEGEIGAGDEIVLVEQGREKMTVAEVDGLLYLPGHPDDRLRRASSEPSLSPGWKQSFDAMLANTGKLQGNAGLTAVLPDVAWQGFRRLKVASVTRESDEVTSLLLAATEPPALAPPAAGSFVVLRIAPADGGTPLTRSYSLSNVGEEGMYRVSVKRGSGEGSRYIHDKVHAGDLIEVSAPRGTFHLQAGDQPMVFLSAGIGITPVLGMLHQLVADGGATNREVYWIHGARNGAEEVFAQEVRRLLGALPHVHTLVAYSQPRAEDRQGRDFDVSERISAATLQKLGVPVTAQFYLCGPAAFMTAMIAGLDSIGVASTNIHSETFGSEASITPGIAAAPTRPPHPPVGAQGHGPTVSFSRSGLSLPWSDSYESLLEFAEACDVPVRWSCRMGVCHTCETALIAGRVRYDPDPIDAPANGNVLICCARPENDIELDL</sequence>
<dbReference type="SUPFAM" id="SSF52343">
    <property type="entry name" value="Ferredoxin reductase-like, C-terminal NADP-linked domain"/>
    <property type="match status" value="1"/>
</dbReference>
<dbReference type="InterPro" id="IPR005163">
    <property type="entry name" value="Tri_helical_YiiM-like"/>
</dbReference>
<dbReference type="PROSITE" id="PS51340">
    <property type="entry name" value="MOSC"/>
    <property type="match status" value="1"/>
</dbReference>
<dbReference type="PROSITE" id="PS51384">
    <property type="entry name" value="FAD_FR"/>
    <property type="match status" value="1"/>
</dbReference>
<accession>A0ABS2JLK0</accession>
<dbReference type="SUPFAM" id="SSF54292">
    <property type="entry name" value="2Fe-2S ferredoxin-like"/>
    <property type="match status" value="1"/>
</dbReference>
<dbReference type="InterPro" id="IPR012675">
    <property type="entry name" value="Beta-grasp_dom_sf"/>
</dbReference>
<gene>
    <name evidence="4" type="ORF">ISP20_01990</name>
</gene>
<dbReference type="InterPro" id="IPR011037">
    <property type="entry name" value="Pyrv_Knase-like_insert_dom_sf"/>
</dbReference>
<dbReference type="Pfam" id="PF03473">
    <property type="entry name" value="MOSC"/>
    <property type="match status" value="1"/>
</dbReference>
<dbReference type="InterPro" id="IPR039261">
    <property type="entry name" value="FNR_nucleotide-bd"/>
</dbReference>